<dbReference type="STRING" id="1499688.BN000_00060"/>
<protein>
    <submittedName>
        <fullName evidence="7">O-antigen polymerase</fullName>
    </submittedName>
</protein>
<reference evidence="8" key="1">
    <citation type="submission" date="2015-05" db="EMBL/GenBank/DDBJ databases">
        <authorList>
            <person name="Urmite Genomes"/>
        </authorList>
    </citation>
    <scope>NUCLEOTIDE SEQUENCE [LARGE SCALE GENOMIC DNA]</scope>
    <source>
        <strain evidence="8">LF1</strain>
    </source>
</reference>
<dbReference type="PANTHER" id="PTHR37422">
    <property type="entry name" value="TEICHURONIC ACID BIOSYNTHESIS PROTEIN TUAE"/>
    <property type="match status" value="1"/>
</dbReference>
<dbReference type="OrthoDB" id="1762823at2"/>
<evidence type="ECO:0000256" key="3">
    <source>
        <dbReference type="ARBA" id="ARBA00022989"/>
    </source>
</evidence>
<dbReference type="Proteomes" id="UP000199087">
    <property type="component" value="Unassembled WGS sequence"/>
</dbReference>
<feature type="transmembrane region" description="Helical" evidence="5">
    <location>
        <begin position="346"/>
        <end position="370"/>
    </location>
</feature>
<organism evidence="7 8">
    <name type="scientific">Neobacillus massiliamazoniensis</name>
    <dbReference type="NCBI Taxonomy" id="1499688"/>
    <lineage>
        <taxon>Bacteria</taxon>
        <taxon>Bacillati</taxon>
        <taxon>Bacillota</taxon>
        <taxon>Bacilli</taxon>
        <taxon>Bacillales</taxon>
        <taxon>Bacillaceae</taxon>
        <taxon>Neobacillus</taxon>
    </lineage>
</organism>
<comment type="subcellular location">
    <subcellularLocation>
        <location evidence="1">Membrane</location>
        <topology evidence="1">Multi-pass membrane protein</topology>
    </subcellularLocation>
</comment>
<feature type="transmembrane region" description="Helical" evidence="5">
    <location>
        <begin position="219"/>
        <end position="236"/>
    </location>
</feature>
<sequence>MIKWIEKTYIFILYSFFSLYIILIYPWGDNYYYANAKAYYFIGCMFLLALLAISLRVARDDRFVWKITTPESLMVIFLILIACSTLFSVKKSLVGDGTEHQGILIMLSCFLLFCLASRLEPRHMERLCQLIIFSSFLAAVYSILQFHHLAFLPQDAVMQFGRRTFSFFDNPDYFGSYLTLVIPITFTAFLLTLKSKRSVLYFIILCTQLLSLLESQTRSAWIGVAIGFFIIAIWVVRKRKQLVKTLALMIVAFCLIFTVSSSFSHQNNASRALSITKDVQKIVKNQNAGSAGASRWYIWQVSMPLIANHFWLGTGPNTFEQVFPKDSSQTKKYFGNDKVYDENNDYLQIALTMGVPALLIYLLILSLILFKGFRKAEELDVQQQLASYGLLAAIIGYLVQAFFNISVISVAPYFWLLLGFVVNRNKESFHY</sequence>
<proteinExistence type="predicted"/>
<evidence type="ECO:0000256" key="2">
    <source>
        <dbReference type="ARBA" id="ARBA00022692"/>
    </source>
</evidence>
<dbReference type="EMBL" id="CVRB01000001">
    <property type="protein sequence ID" value="CRK80179.1"/>
    <property type="molecule type" value="Genomic_DNA"/>
</dbReference>
<dbReference type="AlphaFoldDB" id="A0A0U1NQ65"/>
<dbReference type="GO" id="GO:0016020">
    <property type="term" value="C:membrane"/>
    <property type="evidence" value="ECO:0007669"/>
    <property type="project" value="UniProtKB-SubCell"/>
</dbReference>
<keyword evidence="8" id="KW-1185">Reference proteome</keyword>
<feature type="transmembrane region" description="Helical" evidence="5">
    <location>
        <begin position="243"/>
        <end position="263"/>
    </location>
</feature>
<feature type="transmembrane region" description="Helical" evidence="5">
    <location>
        <begin position="101"/>
        <end position="119"/>
    </location>
</feature>
<feature type="transmembrane region" description="Helical" evidence="5">
    <location>
        <begin position="70"/>
        <end position="89"/>
    </location>
</feature>
<evidence type="ECO:0000256" key="1">
    <source>
        <dbReference type="ARBA" id="ARBA00004141"/>
    </source>
</evidence>
<feature type="transmembrane region" description="Helical" evidence="5">
    <location>
        <begin position="39"/>
        <end position="58"/>
    </location>
</feature>
<keyword evidence="3 5" id="KW-1133">Transmembrane helix</keyword>
<name>A0A0U1NQ65_9BACI</name>
<feature type="transmembrane region" description="Helical" evidence="5">
    <location>
        <begin position="173"/>
        <end position="191"/>
    </location>
</feature>
<dbReference type="InterPro" id="IPR007016">
    <property type="entry name" value="O-antigen_ligase-rel_domated"/>
</dbReference>
<gene>
    <name evidence="7" type="ORF">BN000_00060</name>
</gene>
<accession>A0A0U1NQ65</accession>
<dbReference type="InterPro" id="IPR051533">
    <property type="entry name" value="WaaL-like"/>
</dbReference>
<evidence type="ECO:0000256" key="4">
    <source>
        <dbReference type="ARBA" id="ARBA00023136"/>
    </source>
</evidence>
<keyword evidence="4 5" id="KW-0472">Membrane</keyword>
<dbReference type="Pfam" id="PF04932">
    <property type="entry name" value="Wzy_C"/>
    <property type="match status" value="1"/>
</dbReference>
<evidence type="ECO:0000259" key="6">
    <source>
        <dbReference type="Pfam" id="PF04932"/>
    </source>
</evidence>
<feature type="transmembrane region" description="Helical" evidence="5">
    <location>
        <begin position="198"/>
        <end position="213"/>
    </location>
</feature>
<feature type="domain" description="O-antigen ligase-related" evidence="6">
    <location>
        <begin position="207"/>
        <end position="362"/>
    </location>
</feature>
<feature type="transmembrane region" description="Helical" evidence="5">
    <location>
        <begin position="9"/>
        <end position="27"/>
    </location>
</feature>
<evidence type="ECO:0000313" key="7">
    <source>
        <dbReference type="EMBL" id="CRK80179.1"/>
    </source>
</evidence>
<feature type="transmembrane region" description="Helical" evidence="5">
    <location>
        <begin position="390"/>
        <end position="415"/>
    </location>
</feature>
<evidence type="ECO:0000313" key="8">
    <source>
        <dbReference type="Proteomes" id="UP000199087"/>
    </source>
</evidence>
<keyword evidence="2 5" id="KW-0812">Transmembrane</keyword>
<evidence type="ECO:0000256" key="5">
    <source>
        <dbReference type="SAM" id="Phobius"/>
    </source>
</evidence>
<feature type="transmembrane region" description="Helical" evidence="5">
    <location>
        <begin position="131"/>
        <end position="153"/>
    </location>
</feature>
<dbReference type="RefSeq" id="WP_090629342.1">
    <property type="nucleotide sequence ID" value="NZ_CVRB01000001.1"/>
</dbReference>
<dbReference type="PANTHER" id="PTHR37422:SF13">
    <property type="entry name" value="LIPOPOLYSACCHARIDE BIOSYNTHESIS PROTEIN PA4999-RELATED"/>
    <property type="match status" value="1"/>
</dbReference>